<proteinExistence type="predicted"/>
<keyword evidence="2" id="KW-1185">Reference proteome</keyword>
<evidence type="ECO:0000313" key="2">
    <source>
        <dbReference type="Proteomes" id="UP000282674"/>
    </source>
</evidence>
<gene>
    <name evidence="1" type="ORF">EBO15_22625</name>
</gene>
<dbReference type="Proteomes" id="UP000282674">
    <property type="component" value="Unassembled WGS sequence"/>
</dbReference>
<reference evidence="1 2" key="1">
    <citation type="submission" date="2018-10" db="EMBL/GenBank/DDBJ databases">
        <title>Isolation from soil.</title>
        <authorList>
            <person name="Hu J."/>
        </authorList>
    </citation>
    <scope>NUCLEOTIDE SEQUENCE [LARGE SCALE GENOMIC DNA]</scope>
    <source>
        <strain evidence="1 2">NEAU-Ht49</strain>
    </source>
</reference>
<dbReference type="AlphaFoldDB" id="A0A3M2LWU6"/>
<dbReference type="OrthoDB" id="3212786at2"/>
<dbReference type="RefSeq" id="WP_122196430.1">
    <property type="nucleotide sequence ID" value="NZ_JBHSKC010000038.1"/>
</dbReference>
<sequence>MNEATLDLLLDVVGRLERNITARQCPAICGLVGDRHLTLSDYEYLRDDPAAEAFERRAAAQARRIRADRWVIAVPMIIAMGPGAVLNGRPVSNQGLRDGEQEAIVWTAFDRGDGIDYGIVAYTRRPNGQPVYHDPEIFTAPLTSTATAPGSTLRRALLDAD</sequence>
<accession>A0A3M2LWU6</accession>
<organism evidence="1 2">
    <name type="scientific">Actinomadura harenae</name>
    <dbReference type="NCBI Taxonomy" id="2483351"/>
    <lineage>
        <taxon>Bacteria</taxon>
        <taxon>Bacillati</taxon>
        <taxon>Actinomycetota</taxon>
        <taxon>Actinomycetes</taxon>
        <taxon>Streptosporangiales</taxon>
        <taxon>Thermomonosporaceae</taxon>
        <taxon>Actinomadura</taxon>
    </lineage>
</organism>
<dbReference type="EMBL" id="RFFG01000041">
    <property type="protein sequence ID" value="RMI41596.1"/>
    <property type="molecule type" value="Genomic_DNA"/>
</dbReference>
<comment type="caution">
    <text evidence="1">The sequence shown here is derived from an EMBL/GenBank/DDBJ whole genome shotgun (WGS) entry which is preliminary data.</text>
</comment>
<name>A0A3M2LWU6_9ACTN</name>
<evidence type="ECO:0000313" key="1">
    <source>
        <dbReference type="EMBL" id="RMI41596.1"/>
    </source>
</evidence>
<protein>
    <submittedName>
        <fullName evidence="1">Uncharacterized protein</fullName>
    </submittedName>
</protein>